<name>A0A9W3PJI7_BACTU</name>
<evidence type="ECO:0000313" key="3">
    <source>
        <dbReference type="Proteomes" id="UP000018566"/>
    </source>
</evidence>
<dbReference type="InterPro" id="IPR011065">
    <property type="entry name" value="Kunitz_inhibitor_STI-like_sf"/>
</dbReference>
<dbReference type="Gene3D" id="2.80.10.50">
    <property type="match status" value="1"/>
</dbReference>
<dbReference type="GO" id="GO:0004866">
    <property type="term" value="F:endopeptidase inhibitor activity"/>
    <property type="evidence" value="ECO:0007669"/>
    <property type="project" value="InterPro"/>
</dbReference>
<keyword evidence="2" id="KW-0614">Plasmid</keyword>
<dbReference type="InterPro" id="IPR002160">
    <property type="entry name" value="Prot_inh_Kunz-lg"/>
</dbReference>
<reference evidence="2 3" key="1">
    <citation type="submission" date="2013-05" db="EMBL/GenBank/DDBJ databases">
        <title>Complete genome sequence of Bacillus thuringiensis YBT-1518, a typical strain with high toxicity to nematode.</title>
        <authorList>
            <person name="Wang P."/>
            <person name="Zhang C."/>
            <person name="Guo M."/>
            <person name="Guo S."/>
            <person name="Zhu Y."/>
            <person name="Zheng J."/>
            <person name="Zhu L."/>
            <person name="Ruan L."/>
            <person name="Peng D."/>
            <person name="Sun M."/>
        </authorList>
    </citation>
    <scope>NUCLEOTIDE SEQUENCE [LARGE SCALE GENOMIC DNA]</scope>
    <source>
        <strain evidence="2 3">YBT-1518</strain>
        <plasmid evidence="2 3">pBMB0231</plasmid>
    </source>
</reference>
<accession>A0A9W3PJI7</accession>
<dbReference type="Proteomes" id="UP000018566">
    <property type="component" value="Plasmid pBMB0231"/>
</dbReference>
<dbReference type="Pfam" id="PF00197">
    <property type="entry name" value="Kunitz_legume"/>
    <property type="match status" value="1"/>
</dbReference>
<geneLocation type="plasmid" evidence="2 3">
    <name>pBMB0231</name>
</geneLocation>
<proteinExistence type="predicted"/>
<dbReference type="AlphaFoldDB" id="A0A9W3PJI7"/>
<dbReference type="KEGG" id="bthu:YBT1518_34211"/>
<organism evidence="2 3">
    <name type="scientific">Bacillus thuringiensis YBT-1518</name>
    <dbReference type="NCBI Taxonomy" id="529122"/>
    <lineage>
        <taxon>Bacteria</taxon>
        <taxon>Bacillati</taxon>
        <taxon>Bacillota</taxon>
        <taxon>Bacilli</taxon>
        <taxon>Bacillales</taxon>
        <taxon>Bacillaceae</taxon>
        <taxon>Bacillus</taxon>
        <taxon>Bacillus cereus group</taxon>
    </lineage>
</organism>
<dbReference type="EMBL" id="CP005938">
    <property type="protein sequence ID" value="AHA75519.1"/>
    <property type="molecule type" value="Genomic_DNA"/>
</dbReference>
<evidence type="ECO:0000313" key="2">
    <source>
        <dbReference type="EMBL" id="AHA75519.1"/>
    </source>
</evidence>
<feature type="signal peptide" evidence="1">
    <location>
        <begin position="1"/>
        <end position="24"/>
    </location>
</feature>
<sequence length="203" mass="23318">MKKHLIRVIMVASVITSFPTTMLAADDSDPVTKNGERLQYNTPYYVRDKNLPHKGGVTFEPWVLDDYVLFAHSSTDNGIPIIFENKNKTDGFINSDDWIRIKSSKASKTGAQYWAPDEMLKSVYLSNDDRTDHKIYGSSTDNSIGIGVFYQSQMGRGKLVKEFWEYEGTHAEKSWLKQELRKRLEVPSLSNRQTPFEVIRTNE</sequence>
<keyword evidence="1" id="KW-0732">Signal</keyword>
<dbReference type="RefSeq" id="WP_000716379.1">
    <property type="nucleotide sequence ID" value="NC_022876.1"/>
</dbReference>
<dbReference type="SUPFAM" id="SSF50386">
    <property type="entry name" value="STI-like"/>
    <property type="match status" value="1"/>
</dbReference>
<feature type="chain" id="PRO_5040905916" evidence="1">
    <location>
        <begin position="25"/>
        <end position="203"/>
    </location>
</feature>
<evidence type="ECO:0000256" key="1">
    <source>
        <dbReference type="SAM" id="SignalP"/>
    </source>
</evidence>
<protein>
    <submittedName>
        <fullName evidence="2">Uncharacterized protein</fullName>
    </submittedName>
</protein>
<gene>
    <name evidence="2" type="ORF">YBT1518_34211</name>
</gene>